<evidence type="ECO:0000313" key="1">
    <source>
        <dbReference type="EMBL" id="GEP01806.1"/>
    </source>
</evidence>
<proteinExistence type="predicted"/>
<comment type="caution">
    <text evidence="1">The sequence shown here is derived from an EMBL/GenBank/DDBJ whole genome shotgun (WGS) entry which is preliminary data.</text>
</comment>
<sequence>MTTRQRVTRKAETEEAVDTPGLRLAEHAIGLWQAAQDVGDPVVMEALRPLVVHIARSLARDVMNGVEDETAH</sequence>
<dbReference type="OrthoDB" id="7998377at2"/>
<dbReference type="RefSeq" id="WP_147082459.1">
    <property type="nucleotide sequence ID" value="NZ_BJZT01000054.1"/>
</dbReference>
<dbReference type="EMBL" id="BJZT01000054">
    <property type="protein sequence ID" value="GEP01806.1"/>
    <property type="molecule type" value="Genomic_DNA"/>
</dbReference>
<reference evidence="1 2" key="1">
    <citation type="submission" date="2019-07" db="EMBL/GenBank/DDBJ databases">
        <title>Whole genome shotgun sequence of Methylobacterium haplocladii NBRC 107714.</title>
        <authorList>
            <person name="Hosoyama A."/>
            <person name="Uohara A."/>
            <person name="Ohji S."/>
            <person name="Ichikawa N."/>
        </authorList>
    </citation>
    <scope>NUCLEOTIDE SEQUENCE [LARGE SCALE GENOMIC DNA]</scope>
    <source>
        <strain evidence="1 2">NBRC 107714</strain>
    </source>
</reference>
<name>A0A512IVV3_9HYPH</name>
<protein>
    <submittedName>
        <fullName evidence="1">Uncharacterized protein</fullName>
    </submittedName>
</protein>
<dbReference type="AlphaFoldDB" id="A0A512IVV3"/>
<dbReference type="Proteomes" id="UP000321258">
    <property type="component" value="Unassembled WGS sequence"/>
</dbReference>
<gene>
    <name evidence="1" type="ORF">MHA02_41930</name>
</gene>
<evidence type="ECO:0000313" key="2">
    <source>
        <dbReference type="Proteomes" id="UP000321258"/>
    </source>
</evidence>
<organism evidence="1 2">
    <name type="scientific">Methylobacterium haplocladii</name>
    <dbReference type="NCBI Taxonomy" id="1176176"/>
    <lineage>
        <taxon>Bacteria</taxon>
        <taxon>Pseudomonadati</taxon>
        <taxon>Pseudomonadota</taxon>
        <taxon>Alphaproteobacteria</taxon>
        <taxon>Hyphomicrobiales</taxon>
        <taxon>Methylobacteriaceae</taxon>
        <taxon>Methylobacterium</taxon>
    </lineage>
</organism>
<accession>A0A512IVV3</accession>
<keyword evidence="2" id="KW-1185">Reference proteome</keyword>